<dbReference type="SMART" id="SM00382">
    <property type="entry name" value="AAA"/>
    <property type="match status" value="2"/>
</dbReference>
<keyword evidence="1" id="KW-0547">Nucleotide-binding</keyword>
<feature type="coiled-coil region" evidence="3">
    <location>
        <begin position="584"/>
        <end position="647"/>
    </location>
</feature>
<feature type="domain" description="ABC transporter" evidence="5">
    <location>
        <begin position="2"/>
        <end position="260"/>
    </location>
</feature>
<dbReference type="Pfam" id="PF12848">
    <property type="entry name" value="ABC_tran_Xtn"/>
    <property type="match status" value="1"/>
</dbReference>
<dbReference type="AlphaFoldDB" id="A0A250KKD4"/>
<organism evidence="6 7">
    <name type="scientific">Prevotella melaninogenica</name>
    <dbReference type="NCBI Taxonomy" id="28132"/>
    <lineage>
        <taxon>Bacteria</taxon>
        <taxon>Pseudomonadati</taxon>
        <taxon>Bacteroidota</taxon>
        <taxon>Bacteroidia</taxon>
        <taxon>Bacteroidales</taxon>
        <taxon>Prevotellaceae</taxon>
        <taxon>Prevotella</taxon>
    </lineage>
</organism>
<dbReference type="InterPro" id="IPR032524">
    <property type="entry name" value="ABC_tran_C"/>
</dbReference>
<keyword evidence="2 6" id="KW-0067">ATP-binding</keyword>
<dbReference type="PROSITE" id="PS00211">
    <property type="entry name" value="ABC_TRANSPORTER_1"/>
    <property type="match status" value="2"/>
</dbReference>
<sequence>MISIDGLTVEFGVKPLFKDVSFVINERDRIALVGKNGAGKSTMLKILCGLQKPTGGVVSIPNDTTVGYLPQVMKLSDDTTVKEETRKAFADKTKMEAKLKKMEQEMAERTDYESDGYAELVERFTTEHERYMMMGGENYEAEIERTLTGLGFTREDFDRPTREFSGGWRMRIELAKILLRRPDVLLLDEPTNHLDIESIQWLEQFLSQSAKAVVLVSHDRAFVNNVTNRTLEITCGHVEDYRVKYDEYLVLRKERREQQLRAYENQQKEIAETRAFIERFRYQATKAVQVQQRIRQLEKIVPIEVDEVDNSAMRLKFPPCLRSGDYPVIAEGLGKTYPSRLHSDGPGQTVFEGVDLIIKRGEKVAFVGKNGEGKSTFVKCIMGEIPFDGTLKIGHNVQIGYFAQNQAQLLDENLTIYETIDRVATGDMRLRINDLLGAFMFGGETSEKYVKVLSGGERSRLAMIKLLLEPVNLLILDEPTNHLDIASKEVLKEAIKSFDGTAIIVSHDREFLDGLVSKVYEFGGGKVREHLGGIYDWLRSPLQLPRKGESAENLSPASSKPNDSRNASPLPSGESGEALSYAERKEQQKKIRKAQRAVEESEAKIAKLEARKSELDELLMAPENASNMELVTEYTNLQRELDEENDRWLILSEELETLNFEL</sequence>
<dbReference type="InterPro" id="IPR032781">
    <property type="entry name" value="ABC_tran_Xtn"/>
</dbReference>
<dbReference type="InterPro" id="IPR003593">
    <property type="entry name" value="AAA+_ATPase"/>
</dbReference>
<reference evidence="6 7" key="1">
    <citation type="submission" date="2017-05" db="EMBL/GenBank/DDBJ databases">
        <title>whole genome sequence of Prevotella melaninogenica GAI 07411.</title>
        <authorList>
            <person name="Kondo Y."/>
            <person name="Hoshino T."/>
        </authorList>
    </citation>
    <scope>NUCLEOTIDE SEQUENCE [LARGE SCALE GENOMIC DNA]</scope>
    <source>
        <strain evidence="6 7">GAI 07411</strain>
    </source>
</reference>
<evidence type="ECO:0000259" key="5">
    <source>
        <dbReference type="PROSITE" id="PS50893"/>
    </source>
</evidence>
<evidence type="ECO:0000256" key="1">
    <source>
        <dbReference type="ARBA" id="ARBA00022741"/>
    </source>
</evidence>
<dbReference type="InterPro" id="IPR003439">
    <property type="entry name" value="ABC_transporter-like_ATP-bd"/>
</dbReference>
<dbReference type="OrthoDB" id="1521973at2"/>
<dbReference type="GO" id="GO:0016887">
    <property type="term" value="F:ATP hydrolysis activity"/>
    <property type="evidence" value="ECO:0007669"/>
    <property type="project" value="InterPro"/>
</dbReference>
<keyword evidence="3" id="KW-0175">Coiled coil</keyword>
<dbReference type="Gene3D" id="3.40.50.300">
    <property type="entry name" value="P-loop containing nucleotide triphosphate hydrolases"/>
    <property type="match status" value="2"/>
</dbReference>
<evidence type="ECO:0000256" key="3">
    <source>
        <dbReference type="SAM" id="Coils"/>
    </source>
</evidence>
<protein>
    <submittedName>
        <fullName evidence="6">ABC transporter ATP-binding protein</fullName>
    </submittedName>
</protein>
<dbReference type="SUPFAM" id="SSF52540">
    <property type="entry name" value="P-loop containing nucleoside triphosphate hydrolases"/>
    <property type="match status" value="2"/>
</dbReference>
<evidence type="ECO:0000313" key="6">
    <source>
        <dbReference type="EMBL" id="BBA30158.1"/>
    </source>
</evidence>
<feature type="compositionally biased region" description="Polar residues" evidence="4">
    <location>
        <begin position="552"/>
        <end position="569"/>
    </location>
</feature>
<dbReference type="FunFam" id="3.40.50.300:FF:000011">
    <property type="entry name" value="Putative ABC transporter ATP-binding component"/>
    <property type="match status" value="1"/>
</dbReference>
<evidence type="ECO:0000313" key="7">
    <source>
        <dbReference type="Proteomes" id="UP000267517"/>
    </source>
</evidence>
<dbReference type="GO" id="GO:0003677">
    <property type="term" value="F:DNA binding"/>
    <property type="evidence" value="ECO:0007669"/>
    <property type="project" value="InterPro"/>
</dbReference>
<dbReference type="EMBL" id="AP018050">
    <property type="protein sequence ID" value="BBA30158.1"/>
    <property type="molecule type" value="Genomic_DNA"/>
</dbReference>
<feature type="region of interest" description="Disordered" evidence="4">
    <location>
        <begin position="547"/>
        <end position="582"/>
    </location>
</feature>
<dbReference type="Proteomes" id="UP000267517">
    <property type="component" value="Chromosome II"/>
</dbReference>
<dbReference type="Pfam" id="PF16326">
    <property type="entry name" value="ABC_tran_CTD"/>
    <property type="match status" value="1"/>
</dbReference>
<name>A0A250KKD4_9BACT</name>
<feature type="domain" description="ABC transporter" evidence="5">
    <location>
        <begin position="328"/>
        <end position="550"/>
    </location>
</feature>
<dbReference type="PROSITE" id="PS50893">
    <property type="entry name" value="ABC_TRANSPORTER_2"/>
    <property type="match status" value="2"/>
</dbReference>
<evidence type="ECO:0000256" key="4">
    <source>
        <dbReference type="SAM" id="MobiDB-lite"/>
    </source>
</evidence>
<proteinExistence type="predicted"/>
<evidence type="ECO:0000256" key="2">
    <source>
        <dbReference type="ARBA" id="ARBA00022840"/>
    </source>
</evidence>
<dbReference type="CDD" id="cd03221">
    <property type="entry name" value="ABCF_EF-3"/>
    <property type="match status" value="2"/>
</dbReference>
<dbReference type="InterPro" id="IPR051309">
    <property type="entry name" value="ABCF_ATPase"/>
</dbReference>
<dbReference type="InterPro" id="IPR027417">
    <property type="entry name" value="P-loop_NTPase"/>
</dbReference>
<dbReference type="PANTHER" id="PTHR42855">
    <property type="entry name" value="ABC TRANSPORTER ATP-BINDING SUBUNIT"/>
    <property type="match status" value="1"/>
</dbReference>
<dbReference type="PANTHER" id="PTHR42855:SF2">
    <property type="entry name" value="DRUG RESISTANCE ABC TRANSPORTER,ATP-BINDING PROTEIN"/>
    <property type="match status" value="1"/>
</dbReference>
<dbReference type="RefSeq" id="WP_120175183.1">
    <property type="nucleotide sequence ID" value="NZ_AP018050.1"/>
</dbReference>
<accession>A0A250KKD4</accession>
<dbReference type="Pfam" id="PF00005">
    <property type="entry name" value="ABC_tran"/>
    <property type="match status" value="2"/>
</dbReference>
<gene>
    <name evidence="6" type="ORF">PMEL_200686</name>
</gene>
<dbReference type="InterPro" id="IPR017871">
    <property type="entry name" value="ABC_transporter-like_CS"/>
</dbReference>
<dbReference type="GO" id="GO:0005524">
    <property type="term" value="F:ATP binding"/>
    <property type="evidence" value="ECO:0007669"/>
    <property type="project" value="UniProtKB-KW"/>
</dbReference>